<evidence type="ECO:0000256" key="9">
    <source>
        <dbReference type="SAM" id="Phobius"/>
    </source>
</evidence>
<dbReference type="Gene3D" id="3.30.450.20">
    <property type="entry name" value="PAS domain"/>
    <property type="match status" value="1"/>
</dbReference>
<accession>A0A9X9S1G7</accession>
<evidence type="ECO:0000256" key="6">
    <source>
        <dbReference type="ARBA" id="ARBA00022777"/>
    </source>
</evidence>
<evidence type="ECO:0000313" key="13">
    <source>
        <dbReference type="EMBL" id="WAI00124.1"/>
    </source>
</evidence>
<dbReference type="InterPro" id="IPR036890">
    <property type="entry name" value="HATPase_C_sf"/>
</dbReference>
<evidence type="ECO:0000259" key="12">
    <source>
        <dbReference type="PROSITE" id="PS50113"/>
    </source>
</evidence>
<evidence type="ECO:0000256" key="8">
    <source>
        <dbReference type="ARBA" id="ARBA00023026"/>
    </source>
</evidence>
<dbReference type="SUPFAM" id="SSF55874">
    <property type="entry name" value="ATPase domain of HSP90 chaperone/DNA topoisomerase II/histidine kinase"/>
    <property type="match status" value="1"/>
</dbReference>
<dbReference type="SMART" id="SM00091">
    <property type="entry name" value="PAS"/>
    <property type="match status" value="1"/>
</dbReference>
<evidence type="ECO:0000259" key="11">
    <source>
        <dbReference type="PROSITE" id="PS50112"/>
    </source>
</evidence>
<dbReference type="PANTHER" id="PTHR41523">
    <property type="entry name" value="TWO-COMPONENT SYSTEM SENSOR PROTEIN"/>
    <property type="match status" value="1"/>
</dbReference>
<keyword evidence="7" id="KW-0067">ATP-binding</keyword>
<dbReference type="InterPro" id="IPR013656">
    <property type="entry name" value="PAS_4"/>
</dbReference>
<dbReference type="KEGG" id="mou:OU421_06685"/>
<sequence length="721" mass="80051">MRTEPWIPTLVGILLILFLILPVTAVDTGGHDQIIYISSYGPGYIWNQEIEAGIVAAIADSEHTHVQLSIEYLDAKVISDTEHFENLYQTFAHKYESTNPDAIIISDDPALFFMDTYGNRLFPGVPVVFTGVNNASNLVQAGEKTALYIGTVEIMPIRDTVDVIRAINPDTDTIYVILDNTYTGRSIRTQVEEQTTAYTDTISFLYPKPGDGISEIKADLAELPETAAVLIITYYLADQDITPYHIDEISTEISAVSPVPLYSVASIYNNKGIVGGVQISPYDLGYNAANHALWVLEENPPQGTDPVTYTPETTPIFDYDEMQRFGIAQSALPEGTNIINQPPDFITVGREVAIGVAAVAFILAILVVILIFQNIALTNTRALLTKSEHLYRSVVDGQTEMITRFRADGTIIFINSAYARYFKINPENATGTKFRANVHDDDRARVAAHFAALHAGTTNQMIEQRVILDDGSIRWHRWDDHMIFDEDGRAVEYQSVGMDITEQKEAEQKIRDSLQEKTVLLQEVHHRVKNNLAIISSMLEMQAVKEEEANPDVATQIREAERRISSMATVHEELYRSESFGSITVQPHFERLTYEIISSFPNAAAVSTVVDAKGCTLTLEKAIPVSLIINELLTNAMKYAFIASTEGIITIRMKCSKAGVVLTFSDSGVGFPDGFEPEKATSLGMRMVKTFVNYQLDGCYRISTGSGGTTWIIQFPYDDIN</sequence>
<keyword evidence="8" id="KW-0843">Virulence</keyword>
<evidence type="ECO:0000256" key="1">
    <source>
        <dbReference type="ARBA" id="ARBA00000085"/>
    </source>
</evidence>
<keyword evidence="5" id="KW-0547">Nucleotide-binding</keyword>
<proteinExistence type="predicted"/>
<feature type="transmembrane region" description="Helical" evidence="9">
    <location>
        <begin position="352"/>
        <end position="372"/>
    </location>
</feature>
<feature type="domain" description="PAS" evidence="11">
    <location>
        <begin position="387"/>
        <end position="465"/>
    </location>
</feature>
<evidence type="ECO:0000256" key="7">
    <source>
        <dbReference type="ARBA" id="ARBA00022840"/>
    </source>
</evidence>
<comment type="catalytic activity">
    <reaction evidence="1">
        <text>ATP + protein L-histidine = ADP + protein N-phospho-L-histidine.</text>
        <dbReference type="EC" id="2.7.13.3"/>
    </reaction>
</comment>
<dbReference type="Gene3D" id="3.40.50.2300">
    <property type="match status" value="2"/>
</dbReference>
<dbReference type="InterPro" id="IPR001610">
    <property type="entry name" value="PAC"/>
</dbReference>
<dbReference type="CDD" id="cd00130">
    <property type="entry name" value="PAS"/>
    <property type="match status" value="1"/>
</dbReference>
<dbReference type="GeneID" id="76834773"/>
<keyword evidence="9" id="KW-0812">Transmembrane</keyword>
<dbReference type="InterPro" id="IPR000700">
    <property type="entry name" value="PAS-assoc_C"/>
</dbReference>
<dbReference type="PROSITE" id="PS50109">
    <property type="entry name" value="HIS_KIN"/>
    <property type="match status" value="1"/>
</dbReference>
<dbReference type="SMART" id="SM00387">
    <property type="entry name" value="HATPase_c"/>
    <property type="match status" value="1"/>
</dbReference>
<protein>
    <recommendedName>
        <fullName evidence="2">histidine kinase</fullName>
        <ecNumber evidence="2">2.7.13.3</ecNumber>
    </recommendedName>
</protein>
<dbReference type="PROSITE" id="PS50113">
    <property type="entry name" value="PAC"/>
    <property type="match status" value="1"/>
</dbReference>
<dbReference type="RefSeq" id="WP_268185297.1">
    <property type="nucleotide sequence ID" value="NZ_CP113361.1"/>
</dbReference>
<keyword evidence="9" id="KW-0472">Membrane</keyword>
<dbReference type="InterPro" id="IPR035965">
    <property type="entry name" value="PAS-like_dom_sf"/>
</dbReference>
<evidence type="ECO:0000256" key="4">
    <source>
        <dbReference type="ARBA" id="ARBA00022679"/>
    </source>
</evidence>
<dbReference type="EMBL" id="CP113361">
    <property type="protein sequence ID" value="WAI00124.1"/>
    <property type="molecule type" value="Genomic_DNA"/>
</dbReference>
<dbReference type="PROSITE" id="PS50112">
    <property type="entry name" value="PAS"/>
    <property type="match status" value="1"/>
</dbReference>
<dbReference type="InterPro" id="IPR003594">
    <property type="entry name" value="HATPase_dom"/>
</dbReference>
<feature type="domain" description="PAC" evidence="12">
    <location>
        <begin position="460"/>
        <end position="512"/>
    </location>
</feature>
<dbReference type="GO" id="GO:0005524">
    <property type="term" value="F:ATP binding"/>
    <property type="evidence" value="ECO:0007669"/>
    <property type="project" value="UniProtKB-KW"/>
</dbReference>
<keyword evidence="9" id="KW-1133">Transmembrane helix</keyword>
<keyword evidence="3" id="KW-0597">Phosphoprotein</keyword>
<dbReference type="GO" id="GO:0004673">
    <property type="term" value="F:protein histidine kinase activity"/>
    <property type="evidence" value="ECO:0007669"/>
    <property type="project" value="UniProtKB-EC"/>
</dbReference>
<dbReference type="SMART" id="SM00086">
    <property type="entry name" value="PAC"/>
    <property type="match status" value="1"/>
</dbReference>
<evidence type="ECO:0000256" key="3">
    <source>
        <dbReference type="ARBA" id="ARBA00022553"/>
    </source>
</evidence>
<name>A0A9X9S1G7_METOG</name>
<dbReference type="InterPro" id="IPR011495">
    <property type="entry name" value="Sig_transdc_His_kin_sub2_dim/P"/>
</dbReference>
<keyword evidence="14" id="KW-1185">Reference proteome</keyword>
<dbReference type="Pfam" id="PF08448">
    <property type="entry name" value="PAS_4"/>
    <property type="match status" value="1"/>
</dbReference>
<dbReference type="Gene3D" id="3.30.565.10">
    <property type="entry name" value="Histidine kinase-like ATPase, C-terminal domain"/>
    <property type="match status" value="1"/>
</dbReference>
<dbReference type="Proteomes" id="UP001163096">
    <property type="component" value="Chromosome"/>
</dbReference>
<evidence type="ECO:0000256" key="2">
    <source>
        <dbReference type="ARBA" id="ARBA00012438"/>
    </source>
</evidence>
<dbReference type="PANTHER" id="PTHR41523:SF8">
    <property type="entry name" value="ETHYLENE RESPONSE SENSOR PROTEIN"/>
    <property type="match status" value="1"/>
</dbReference>
<organism evidence="13 14">
    <name type="scientific">Methanogenium organophilum</name>
    <dbReference type="NCBI Taxonomy" id="2199"/>
    <lineage>
        <taxon>Archaea</taxon>
        <taxon>Methanobacteriati</taxon>
        <taxon>Methanobacteriota</taxon>
        <taxon>Stenosarchaea group</taxon>
        <taxon>Methanomicrobia</taxon>
        <taxon>Methanomicrobiales</taxon>
        <taxon>Methanomicrobiaceae</taxon>
        <taxon>Methanogenium</taxon>
    </lineage>
</organism>
<feature type="domain" description="Histidine kinase" evidence="10">
    <location>
        <begin position="523"/>
        <end position="719"/>
    </location>
</feature>
<keyword evidence="4" id="KW-0808">Transferase</keyword>
<dbReference type="AlphaFoldDB" id="A0A9X9S1G7"/>
<dbReference type="SUPFAM" id="SSF55785">
    <property type="entry name" value="PYP-like sensor domain (PAS domain)"/>
    <property type="match status" value="1"/>
</dbReference>
<evidence type="ECO:0000313" key="14">
    <source>
        <dbReference type="Proteomes" id="UP001163096"/>
    </source>
</evidence>
<keyword evidence="6" id="KW-0418">Kinase</keyword>
<dbReference type="InterPro" id="IPR000014">
    <property type="entry name" value="PAS"/>
</dbReference>
<evidence type="ECO:0000259" key="10">
    <source>
        <dbReference type="PROSITE" id="PS50109"/>
    </source>
</evidence>
<reference evidence="13" key="1">
    <citation type="submission" date="2022-11" db="EMBL/GenBank/DDBJ databases">
        <title>Complete genome sequence of Methanogenium organophilum DSM 3596.</title>
        <authorList>
            <person name="Chen S.-C."/>
            <person name="Lai S.-J."/>
            <person name="You Y.-T."/>
        </authorList>
    </citation>
    <scope>NUCLEOTIDE SEQUENCE</scope>
    <source>
        <strain evidence="13">DSM 3596</strain>
    </source>
</reference>
<dbReference type="EC" id="2.7.13.3" evidence="2"/>
<evidence type="ECO:0000256" key="5">
    <source>
        <dbReference type="ARBA" id="ARBA00022741"/>
    </source>
</evidence>
<dbReference type="NCBIfam" id="TIGR00229">
    <property type="entry name" value="sensory_box"/>
    <property type="match status" value="1"/>
</dbReference>
<gene>
    <name evidence="13" type="ORF">OU421_06685</name>
</gene>
<dbReference type="Pfam" id="PF02518">
    <property type="entry name" value="HATPase_c"/>
    <property type="match status" value="1"/>
</dbReference>
<dbReference type="Pfam" id="PF07568">
    <property type="entry name" value="HisKA_2"/>
    <property type="match status" value="1"/>
</dbReference>
<dbReference type="InterPro" id="IPR005467">
    <property type="entry name" value="His_kinase_dom"/>
</dbReference>